<dbReference type="Gene3D" id="3.30.300.30">
    <property type="match status" value="1"/>
</dbReference>
<evidence type="ECO:0000256" key="3">
    <source>
        <dbReference type="ARBA" id="ARBA00022450"/>
    </source>
</evidence>
<dbReference type="PROSITE" id="PS50075">
    <property type="entry name" value="CARRIER"/>
    <property type="match status" value="1"/>
</dbReference>
<dbReference type="AlphaFoldDB" id="A0A918GZT9"/>
<dbReference type="GO" id="GO:0031177">
    <property type="term" value="F:phosphopantetheine binding"/>
    <property type="evidence" value="ECO:0007669"/>
    <property type="project" value="InterPro"/>
</dbReference>
<reference evidence="7" key="1">
    <citation type="journal article" date="2014" name="Int. J. Syst. Evol. Microbiol.">
        <title>Complete genome sequence of Corynebacterium casei LMG S-19264T (=DSM 44701T), isolated from a smear-ripened cheese.</title>
        <authorList>
            <consortium name="US DOE Joint Genome Institute (JGI-PGF)"/>
            <person name="Walter F."/>
            <person name="Albersmeier A."/>
            <person name="Kalinowski J."/>
            <person name="Ruckert C."/>
        </authorList>
    </citation>
    <scope>NUCLEOTIDE SEQUENCE</scope>
    <source>
        <strain evidence="7">JCM 3172</strain>
    </source>
</reference>
<dbReference type="Pfam" id="PF13193">
    <property type="entry name" value="AMP-binding_C"/>
    <property type="match status" value="1"/>
</dbReference>
<dbReference type="InterPro" id="IPR020806">
    <property type="entry name" value="PKS_PP-bd"/>
</dbReference>
<comment type="cofactor">
    <cofactor evidence="1">
        <name>pantetheine 4'-phosphate</name>
        <dbReference type="ChEBI" id="CHEBI:47942"/>
    </cofactor>
</comment>
<dbReference type="FunFam" id="3.40.50.12780:FF:000012">
    <property type="entry name" value="Non-ribosomal peptide synthetase"/>
    <property type="match status" value="1"/>
</dbReference>
<dbReference type="InterPro" id="IPR000873">
    <property type="entry name" value="AMP-dep_synth/lig_dom"/>
</dbReference>
<evidence type="ECO:0000256" key="1">
    <source>
        <dbReference type="ARBA" id="ARBA00001957"/>
    </source>
</evidence>
<dbReference type="NCBIfam" id="TIGR01733">
    <property type="entry name" value="AA-adenyl-dom"/>
    <property type="match status" value="1"/>
</dbReference>
<dbReference type="PROSITE" id="PS00455">
    <property type="entry name" value="AMP_BINDING"/>
    <property type="match status" value="1"/>
</dbReference>
<dbReference type="InterPro" id="IPR029058">
    <property type="entry name" value="AB_hydrolase_fold"/>
</dbReference>
<sequence length="865" mass="91511">MPSIVTTNLIDLFEEQARRRPDAVAVVCGERSLSYRELNSRANQLAHLLTGSGARPGAFVGVCLPRSVDLPVALLAVVKTGAAYLPLDPSYPEERVAWMVRDADPVVVVGTSEALRSGESVLLLDDPAVAARLADTSDGAPSVVRDPGDAAYMIYTSGSTGRPKGVVVAHANVMALFAAARELFDFGQDDVWTLFHSYAFDFSVWELWGALLHGGTLVVVPVDTARSAPDFLRLLADQRVTVLNQTPSAFYELARADAEDAVTSSQLALRYVVFGGEALDLARLEEWYGRHGPGKPELVNMYGITETTVHVTHAALEPDRTAATGLVGRPLPGVRCYVLDDGLNLVPPGVVGELYVGGVGVGWGYWGRGGLTADRFVPDPFGGAGERLYRTGDLVRWGRWGLEYSGRMDDQVKIRGFRIELGEVESVLARCPGVADAVVVAGTNGRGEPCLVGHVTPGRATGSVNPSQLGVITREFASRHLPAHMVPAVVMVSTEFPLSPTGKVDRRALPAPTFEVSASRPRSPVEAVLCTLFADVLGIDEVGPDDGFFDLGGHSLVATSLVSRVRTALGVELGVSAVFEAPTPAALARLVAGQTTEGGAHDVLLELRGHGSQPPLFCIHPSSGMSWSYAGLLHHLDPQTPLYGLQAPSLSGDSVLPQTIEQLAADYLCRIRTVQASGPYRLLGWSFGGLVAHAIAVQLERQGQQVALLAVLDVSPVAAETDGMQAEGLTDNALDEALAEEIGDACLPEETIARIAATVGHSSLLRDRFTPGRFGGDLLLCTAGPNALADAWRQHIGGRITTHEIATTHLRMMRPPALAQIGPVLAAALAGGPREAGSHPVRDRAGCPGPDDDRPGQAGVQRPGS</sequence>
<proteinExistence type="inferred from homology"/>
<dbReference type="InterPro" id="IPR025110">
    <property type="entry name" value="AMP-bd_C"/>
</dbReference>
<dbReference type="SMART" id="SM00823">
    <property type="entry name" value="PKS_PP"/>
    <property type="match status" value="1"/>
</dbReference>
<accession>A0A918GZT9</accession>
<dbReference type="GO" id="GO:0044550">
    <property type="term" value="P:secondary metabolite biosynthetic process"/>
    <property type="evidence" value="ECO:0007669"/>
    <property type="project" value="TreeGrafter"/>
</dbReference>
<dbReference type="SUPFAM" id="SSF47336">
    <property type="entry name" value="ACP-like"/>
    <property type="match status" value="1"/>
</dbReference>
<evidence type="ECO:0000256" key="5">
    <source>
        <dbReference type="SAM" id="MobiDB-lite"/>
    </source>
</evidence>
<dbReference type="InterPro" id="IPR010071">
    <property type="entry name" value="AA_adenyl_dom"/>
</dbReference>
<name>A0A918GZT9_9ACTN</name>
<comment type="similarity">
    <text evidence="2">Belongs to the ATP-dependent AMP-binding enzyme family.</text>
</comment>
<dbReference type="CDD" id="cd17643">
    <property type="entry name" value="A_NRPS_Cytc1-like"/>
    <property type="match status" value="1"/>
</dbReference>
<keyword evidence="3" id="KW-0596">Phosphopantetheine</keyword>
<dbReference type="Gene3D" id="3.40.50.1820">
    <property type="entry name" value="alpha/beta hydrolase"/>
    <property type="match status" value="1"/>
</dbReference>
<evidence type="ECO:0000256" key="2">
    <source>
        <dbReference type="ARBA" id="ARBA00006432"/>
    </source>
</evidence>
<dbReference type="Pfam" id="PF00501">
    <property type="entry name" value="AMP-binding"/>
    <property type="match status" value="1"/>
</dbReference>
<dbReference type="SUPFAM" id="SSF53474">
    <property type="entry name" value="alpha/beta-Hydrolases"/>
    <property type="match status" value="1"/>
</dbReference>
<dbReference type="InterPro" id="IPR009081">
    <property type="entry name" value="PP-bd_ACP"/>
</dbReference>
<feature type="domain" description="Carrier" evidence="6">
    <location>
        <begin position="520"/>
        <end position="595"/>
    </location>
</feature>
<dbReference type="Pfam" id="PF00550">
    <property type="entry name" value="PP-binding"/>
    <property type="match status" value="1"/>
</dbReference>
<evidence type="ECO:0000259" key="6">
    <source>
        <dbReference type="PROSITE" id="PS50075"/>
    </source>
</evidence>
<keyword evidence="8" id="KW-1185">Reference proteome</keyword>
<dbReference type="SMART" id="SM00824">
    <property type="entry name" value="PKS_TE"/>
    <property type="match status" value="1"/>
</dbReference>
<dbReference type="InterPro" id="IPR001031">
    <property type="entry name" value="Thioesterase"/>
</dbReference>
<gene>
    <name evidence="7" type="ORF">GCM10014713_10920</name>
</gene>
<dbReference type="GO" id="GO:0043041">
    <property type="term" value="P:amino acid activation for nonribosomal peptide biosynthetic process"/>
    <property type="evidence" value="ECO:0007669"/>
    <property type="project" value="TreeGrafter"/>
</dbReference>
<feature type="compositionally biased region" description="Basic and acidic residues" evidence="5">
    <location>
        <begin position="836"/>
        <end position="855"/>
    </location>
</feature>
<reference evidence="7" key="2">
    <citation type="submission" date="2020-09" db="EMBL/GenBank/DDBJ databases">
        <authorList>
            <person name="Sun Q."/>
            <person name="Ohkuma M."/>
        </authorList>
    </citation>
    <scope>NUCLEOTIDE SEQUENCE</scope>
    <source>
        <strain evidence="7">JCM 3172</strain>
    </source>
</reference>
<dbReference type="Gene3D" id="3.40.50.12780">
    <property type="entry name" value="N-terminal domain of ligase-like"/>
    <property type="match status" value="1"/>
</dbReference>
<evidence type="ECO:0000256" key="4">
    <source>
        <dbReference type="ARBA" id="ARBA00022553"/>
    </source>
</evidence>
<dbReference type="SMART" id="SM01294">
    <property type="entry name" value="PKS_PP_betabranch"/>
    <property type="match status" value="1"/>
</dbReference>
<organism evidence="7 8">
    <name type="scientific">Streptomyces purpureus</name>
    <dbReference type="NCBI Taxonomy" id="1951"/>
    <lineage>
        <taxon>Bacteria</taxon>
        <taxon>Bacillati</taxon>
        <taxon>Actinomycetota</taxon>
        <taxon>Actinomycetes</taxon>
        <taxon>Kitasatosporales</taxon>
        <taxon>Streptomycetaceae</taxon>
        <taxon>Streptomyces</taxon>
    </lineage>
</organism>
<dbReference type="GO" id="GO:0005829">
    <property type="term" value="C:cytosol"/>
    <property type="evidence" value="ECO:0007669"/>
    <property type="project" value="TreeGrafter"/>
</dbReference>
<keyword evidence="4" id="KW-0597">Phosphoprotein</keyword>
<dbReference type="InterPro" id="IPR020845">
    <property type="entry name" value="AMP-binding_CS"/>
</dbReference>
<comment type="caution">
    <text evidence="7">The sequence shown here is derived from an EMBL/GenBank/DDBJ whole genome shotgun (WGS) entry which is preliminary data.</text>
</comment>
<dbReference type="Proteomes" id="UP000619486">
    <property type="component" value="Unassembled WGS sequence"/>
</dbReference>
<dbReference type="FunFam" id="1.10.1200.10:FF:000016">
    <property type="entry name" value="Non-ribosomal peptide synthase"/>
    <property type="match status" value="1"/>
</dbReference>
<dbReference type="EMBL" id="BMQQ01000002">
    <property type="protein sequence ID" value="GGT19703.1"/>
    <property type="molecule type" value="Genomic_DNA"/>
</dbReference>
<dbReference type="InterPro" id="IPR042099">
    <property type="entry name" value="ANL_N_sf"/>
</dbReference>
<evidence type="ECO:0000313" key="7">
    <source>
        <dbReference type="EMBL" id="GGT19703.1"/>
    </source>
</evidence>
<feature type="region of interest" description="Disordered" evidence="5">
    <location>
        <begin position="831"/>
        <end position="865"/>
    </location>
</feature>
<dbReference type="GO" id="GO:0017000">
    <property type="term" value="P:antibiotic biosynthetic process"/>
    <property type="evidence" value="ECO:0007669"/>
    <property type="project" value="UniProtKB-ARBA"/>
</dbReference>
<protein>
    <recommendedName>
        <fullName evidence="6">Carrier domain-containing protein</fullName>
    </recommendedName>
</protein>
<dbReference type="Pfam" id="PF00975">
    <property type="entry name" value="Thioesterase"/>
    <property type="match status" value="1"/>
</dbReference>
<dbReference type="PANTHER" id="PTHR45527:SF14">
    <property type="entry name" value="PLIPASTATIN SYNTHASE SUBUNIT B"/>
    <property type="match status" value="1"/>
</dbReference>
<dbReference type="PANTHER" id="PTHR45527">
    <property type="entry name" value="NONRIBOSOMAL PEPTIDE SYNTHETASE"/>
    <property type="match status" value="1"/>
</dbReference>
<dbReference type="InterPro" id="IPR045851">
    <property type="entry name" value="AMP-bd_C_sf"/>
</dbReference>
<dbReference type="SUPFAM" id="SSF56801">
    <property type="entry name" value="Acetyl-CoA synthetase-like"/>
    <property type="match status" value="1"/>
</dbReference>
<dbReference type="GO" id="GO:0072330">
    <property type="term" value="P:monocarboxylic acid biosynthetic process"/>
    <property type="evidence" value="ECO:0007669"/>
    <property type="project" value="UniProtKB-ARBA"/>
</dbReference>
<dbReference type="InterPro" id="IPR036736">
    <property type="entry name" value="ACP-like_sf"/>
</dbReference>
<evidence type="ECO:0000313" key="8">
    <source>
        <dbReference type="Proteomes" id="UP000619486"/>
    </source>
</evidence>
<dbReference type="InterPro" id="IPR020802">
    <property type="entry name" value="TesA-like"/>
</dbReference>